<gene>
    <name evidence="1" type="ORF">OG579_08460</name>
</gene>
<dbReference type="KEGG" id="whr:OG579_08460"/>
<dbReference type="AlphaFoldDB" id="A0AAU4K6N2"/>
<reference evidence="1 2" key="1">
    <citation type="submission" date="2022-10" db="EMBL/GenBank/DDBJ databases">
        <title>The complete genomes of actinobacterial strains from the NBC collection.</title>
        <authorList>
            <person name="Joergensen T.S."/>
            <person name="Alvarez Arevalo M."/>
            <person name="Sterndorff E.B."/>
            <person name="Faurdal D."/>
            <person name="Vuksanovic O."/>
            <person name="Mourched A.-S."/>
            <person name="Charusanti P."/>
            <person name="Shaw S."/>
            <person name="Blin K."/>
            <person name="Weber T."/>
        </authorList>
    </citation>
    <scope>NUCLEOTIDE SEQUENCE [LARGE SCALE GENOMIC DNA]</scope>
    <source>
        <strain evidence="1 2">NBC_00319</strain>
    </source>
</reference>
<dbReference type="Gene3D" id="3.40.50.150">
    <property type="entry name" value="Vaccinia Virus protein VP39"/>
    <property type="match status" value="1"/>
</dbReference>
<evidence type="ECO:0000313" key="2">
    <source>
        <dbReference type="Proteomes" id="UP001432128"/>
    </source>
</evidence>
<dbReference type="EMBL" id="CP108021">
    <property type="protein sequence ID" value="WUM21785.1"/>
    <property type="molecule type" value="Genomic_DNA"/>
</dbReference>
<keyword evidence="1" id="KW-0808">Transferase</keyword>
<sequence length="269" mass="30654">MDRNTLPFLRVAARNRLRERKLRRVLGPDLGRPVSWQATDNPLVGETAAIFESSHDVHKWSQYFEAYDAVLAPLRDRPIRMLEIGVFRGGSLEMWRKYLHSDSLIVGVDIDPGCATFDDPDRNIYVRIGPQQDTAFLRGVIDEFGPFDVILDDGSHVNSHIIDSFTFLFPNALADSGAYMVEDIHANYWWTHADQPATFVDFTTSLIDAMHAHYFSTVGEQLFHAGDTKRETAIQVPFATTIVGKIEFYDSIAVIHRRNRDLPRSIFRA</sequence>
<organism evidence="1 2">
    <name type="scientific">Williamsia herbipolensis</name>
    <dbReference type="NCBI Taxonomy" id="1603258"/>
    <lineage>
        <taxon>Bacteria</taxon>
        <taxon>Bacillati</taxon>
        <taxon>Actinomycetota</taxon>
        <taxon>Actinomycetes</taxon>
        <taxon>Mycobacteriales</taxon>
        <taxon>Nocardiaceae</taxon>
        <taxon>Williamsia</taxon>
    </lineage>
</organism>
<dbReference type="RefSeq" id="WP_328858770.1">
    <property type="nucleotide sequence ID" value="NZ_CP108021.1"/>
</dbReference>
<dbReference type="Proteomes" id="UP001432128">
    <property type="component" value="Chromosome"/>
</dbReference>
<proteinExistence type="predicted"/>
<name>A0AAU4K6N2_9NOCA</name>
<keyword evidence="1" id="KW-0489">Methyltransferase</keyword>
<evidence type="ECO:0000313" key="1">
    <source>
        <dbReference type="EMBL" id="WUM21785.1"/>
    </source>
</evidence>
<accession>A0AAU4K6N2</accession>
<dbReference type="InterPro" id="IPR029063">
    <property type="entry name" value="SAM-dependent_MTases_sf"/>
</dbReference>
<dbReference type="GO" id="GO:0008168">
    <property type="term" value="F:methyltransferase activity"/>
    <property type="evidence" value="ECO:0007669"/>
    <property type="project" value="UniProtKB-KW"/>
</dbReference>
<dbReference type="GO" id="GO:0032259">
    <property type="term" value="P:methylation"/>
    <property type="evidence" value="ECO:0007669"/>
    <property type="project" value="UniProtKB-KW"/>
</dbReference>
<protein>
    <submittedName>
        <fullName evidence="1">Class I SAM-dependent methyltransferase</fullName>
    </submittedName>
</protein>
<keyword evidence="2" id="KW-1185">Reference proteome</keyword>
<dbReference type="SUPFAM" id="SSF53335">
    <property type="entry name" value="S-adenosyl-L-methionine-dependent methyltransferases"/>
    <property type="match status" value="1"/>
</dbReference>